<proteinExistence type="predicted"/>
<dbReference type="AlphaFoldDB" id="A0A368R7B0"/>
<dbReference type="EMBL" id="CM003532">
    <property type="protein sequence ID" value="RCV26077.1"/>
    <property type="molecule type" value="Genomic_DNA"/>
</dbReference>
<reference evidence="2" key="1">
    <citation type="journal article" date="2012" name="Nat. Biotechnol.">
        <title>Reference genome sequence of the model plant Setaria.</title>
        <authorList>
            <person name="Bennetzen J.L."/>
            <person name="Schmutz J."/>
            <person name="Wang H."/>
            <person name="Percifield R."/>
            <person name="Hawkins J."/>
            <person name="Pontaroli A.C."/>
            <person name="Estep M."/>
            <person name="Feng L."/>
            <person name="Vaughn J.N."/>
            <person name="Grimwood J."/>
            <person name="Jenkins J."/>
            <person name="Barry K."/>
            <person name="Lindquist E."/>
            <person name="Hellsten U."/>
            <person name="Deshpande S."/>
            <person name="Wang X."/>
            <person name="Wu X."/>
            <person name="Mitros T."/>
            <person name="Triplett J."/>
            <person name="Yang X."/>
            <person name="Ye C.Y."/>
            <person name="Mauro-Herrera M."/>
            <person name="Wang L."/>
            <person name="Li P."/>
            <person name="Sharma M."/>
            <person name="Sharma R."/>
            <person name="Ronald P.C."/>
            <person name="Panaud O."/>
            <person name="Kellogg E.A."/>
            <person name="Brutnell T.P."/>
            <person name="Doust A.N."/>
            <person name="Tuskan G.A."/>
            <person name="Rokhsar D."/>
            <person name="Devos K.M."/>
        </authorList>
    </citation>
    <scope>NUCLEOTIDE SEQUENCE [LARGE SCALE GENOMIC DNA]</scope>
    <source>
        <strain evidence="2">Yugu1</strain>
    </source>
</reference>
<feature type="region of interest" description="Disordered" evidence="1">
    <location>
        <begin position="1"/>
        <end position="28"/>
    </location>
</feature>
<name>A0A368R7B0_SETIT</name>
<evidence type="ECO:0000313" key="2">
    <source>
        <dbReference type="EMBL" id="RCV26077.1"/>
    </source>
</evidence>
<protein>
    <submittedName>
        <fullName evidence="2">Uncharacterized protein</fullName>
    </submittedName>
</protein>
<evidence type="ECO:0000256" key="1">
    <source>
        <dbReference type="SAM" id="MobiDB-lite"/>
    </source>
</evidence>
<reference evidence="2" key="2">
    <citation type="submission" date="2015-07" db="EMBL/GenBank/DDBJ databases">
        <authorList>
            <person name="Noorani M."/>
        </authorList>
    </citation>
    <scope>NUCLEOTIDE SEQUENCE</scope>
    <source>
        <strain evidence="2">Yugu1</strain>
    </source>
</reference>
<gene>
    <name evidence="2" type="ORF">SETIT_5G216500v2</name>
</gene>
<sequence length="108" mass="12212">MPSNAAVWSVPARSCGGSRQQRHRRTVNHPHLSLPLQLELRRRVSQDPLLLLPAARTRAPPAEAPARSSAVVRDSEPPASMDWILRFYKRPSRNIVIIGQFLCLHYLT</sequence>
<organism evidence="2">
    <name type="scientific">Setaria italica</name>
    <name type="common">Foxtail millet</name>
    <name type="synonym">Panicum italicum</name>
    <dbReference type="NCBI Taxonomy" id="4555"/>
    <lineage>
        <taxon>Eukaryota</taxon>
        <taxon>Viridiplantae</taxon>
        <taxon>Streptophyta</taxon>
        <taxon>Embryophyta</taxon>
        <taxon>Tracheophyta</taxon>
        <taxon>Spermatophyta</taxon>
        <taxon>Magnoliopsida</taxon>
        <taxon>Liliopsida</taxon>
        <taxon>Poales</taxon>
        <taxon>Poaceae</taxon>
        <taxon>PACMAD clade</taxon>
        <taxon>Panicoideae</taxon>
        <taxon>Panicodae</taxon>
        <taxon>Paniceae</taxon>
        <taxon>Cenchrinae</taxon>
        <taxon>Setaria</taxon>
    </lineage>
</organism>
<accession>A0A368R7B0</accession>